<proteinExistence type="predicted"/>
<keyword evidence="2" id="KW-0472">Membrane</keyword>
<keyword evidence="2" id="KW-1133">Transmembrane helix</keyword>
<feature type="transmembrane region" description="Helical" evidence="2">
    <location>
        <begin position="151"/>
        <end position="171"/>
    </location>
</feature>
<evidence type="ECO:0000256" key="1">
    <source>
        <dbReference type="SAM" id="MobiDB-lite"/>
    </source>
</evidence>
<keyword evidence="2" id="KW-0812">Transmembrane</keyword>
<dbReference type="EMBL" id="BAABRI010000001">
    <property type="protein sequence ID" value="GAA5481024.1"/>
    <property type="molecule type" value="Genomic_DNA"/>
</dbReference>
<organism evidence="3 4">
    <name type="scientific">Haloferula sargassicola</name>
    <dbReference type="NCBI Taxonomy" id="490096"/>
    <lineage>
        <taxon>Bacteria</taxon>
        <taxon>Pseudomonadati</taxon>
        <taxon>Verrucomicrobiota</taxon>
        <taxon>Verrucomicrobiia</taxon>
        <taxon>Verrucomicrobiales</taxon>
        <taxon>Verrucomicrobiaceae</taxon>
        <taxon>Haloferula</taxon>
    </lineage>
</organism>
<sequence>MELHDYKIATGETIGTLCGLPSPDSVRVLGGLLDDIDRIGRGDEEVLPNGMFALRGLMDLIDDGPAYSDTLEEQIRDRKSWMLWFEQVKAGTRTFRFKGDPQPYTLAGPTEKELRPGNQETESVEARRRKTTGLENSGISKKDGVEDRRKIPWLPLGLATLLAGGGGVYWWRQSRKAAP</sequence>
<protein>
    <submittedName>
        <fullName evidence="3">Uncharacterized protein</fullName>
    </submittedName>
</protein>
<feature type="region of interest" description="Disordered" evidence="1">
    <location>
        <begin position="99"/>
        <end position="144"/>
    </location>
</feature>
<gene>
    <name evidence="3" type="ORF">Hsar01_00229</name>
</gene>
<dbReference type="Proteomes" id="UP001476282">
    <property type="component" value="Unassembled WGS sequence"/>
</dbReference>
<evidence type="ECO:0000256" key="2">
    <source>
        <dbReference type="SAM" id="Phobius"/>
    </source>
</evidence>
<name>A0ABP9UP00_9BACT</name>
<reference evidence="3 4" key="1">
    <citation type="submission" date="2024-02" db="EMBL/GenBank/DDBJ databases">
        <title>Haloferula sargassicola NBRC 104335.</title>
        <authorList>
            <person name="Ichikawa N."/>
            <person name="Katano-Makiyama Y."/>
            <person name="Hidaka K."/>
        </authorList>
    </citation>
    <scope>NUCLEOTIDE SEQUENCE [LARGE SCALE GENOMIC DNA]</scope>
    <source>
        <strain evidence="3 4">NBRC 104335</strain>
    </source>
</reference>
<comment type="caution">
    <text evidence="3">The sequence shown here is derived from an EMBL/GenBank/DDBJ whole genome shotgun (WGS) entry which is preliminary data.</text>
</comment>
<keyword evidence="4" id="KW-1185">Reference proteome</keyword>
<evidence type="ECO:0000313" key="3">
    <source>
        <dbReference type="EMBL" id="GAA5481024.1"/>
    </source>
</evidence>
<accession>A0ABP9UP00</accession>
<evidence type="ECO:0000313" key="4">
    <source>
        <dbReference type="Proteomes" id="UP001476282"/>
    </source>
</evidence>